<feature type="transmembrane region" description="Helical" evidence="1">
    <location>
        <begin position="21"/>
        <end position="45"/>
    </location>
</feature>
<evidence type="ECO:0000256" key="1">
    <source>
        <dbReference type="SAM" id="Phobius"/>
    </source>
</evidence>
<dbReference type="InterPro" id="IPR018676">
    <property type="entry name" value="DUF2149"/>
</dbReference>
<sequence length="113" mass="12399">MKQHRRSSLIKEDEPNPLTSVANLFDVAMVFALAIMIALITSYNLPEMLDPTASMTVVKNPGEANMQVIIKDGQQIEVMNMTDKLLGGEGEVIGTAYRLSNGKVIYVTGNRTE</sequence>
<keyword evidence="1" id="KW-0472">Membrane</keyword>
<dbReference type="AlphaFoldDB" id="A0A811TDN0"/>
<comment type="caution">
    <text evidence="2">The sequence shown here is derived from an EMBL/GenBank/DDBJ whole genome shotgun (WGS) entry which is preliminary data.</text>
</comment>
<keyword evidence="1" id="KW-0812">Transmembrane</keyword>
<name>A0A811TDN0_9EURY</name>
<evidence type="ECO:0008006" key="4">
    <source>
        <dbReference type="Google" id="ProtNLM"/>
    </source>
</evidence>
<organism evidence="2 3">
    <name type="scientific">Candidatus Argoarchaeum ethanivorans</name>
    <dbReference type="NCBI Taxonomy" id="2608793"/>
    <lineage>
        <taxon>Archaea</taxon>
        <taxon>Methanobacteriati</taxon>
        <taxon>Methanobacteriota</taxon>
        <taxon>Stenosarchaea group</taxon>
        <taxon>Methanomicrobia</taxon>
        <taxon>Methanosarcinales</taxon>
        <taxon>Methanosarcinales incertae sedis</taxon>
        <taxon>GOM Arc I cluster</taxon>
        <taxon>Candidatus Argoarchaeum</taxon>
    </lineage>
</organism>
<proteinExistence type="predicted"/>
<gene>
    <name evidence="2" type="ORF">CHKLHMKO_00497</name>
</gene>
<keyword evidence="1" id="KW-1133">Transmembrane helix</keyword>
<reference evidence="2" key="1">
    <citation type="submission" date="2020-10" db="EMBL/GenBank/DDBJ databases">
        <authorList>
            <person name="Hahn C.J."/>
            <person name="Laso-Perez R."/>
            <person name="Vulcano F."/>
            <person name="Vaziourakis K.-M."/>
            <person name="Stokke R."/>
            <person name="Steen I.H."/>
            <person name="Teske A."/>
            <person name="Boetius A."/>
            <person name="Liebeke M."/>
            <person name="Amann R."/>
            <person name="Knittel K."/>
        </authorList>
    </citation>
    <scope>NUCLEOTIDE SEQUENCE</scope>
    <source>
        <strain evidence="2">Gfbio:e3339647-f889-4370-9287-4fb5cb688e4c:AG392O15_GoMArc1</strain>
    </source>
</reference>
<protein>
    <recommendedName>
        <fullName evidence="4">DUF2149 domain-containing protein</fullName>
    </recommendedName>
</protein>
<evidence type="ECO:0000313" key="2">
    <source>
        <dbReference type="EMBL" id="CAD6493559.1"/>
    </source>
</evidence>
<evidence type="ECO:0000313" key="3">
    <source>
        <dbReference type="Proteomes" id="UP000610373"/>
    </source>
</evidence>
<dbReference type="Proteomes" id="UP000610373">
    <property type="component" value="Unassembled WGS sequence"/>
</dbReference>
<dbReference type="EMBL" id="CAJHIO010000034">
    <property type="protein sequence ID" value="CAD6493559.1"/>
    <property type="molecule type" value="Genomic_DNA"/>
</dbReference>
<dbReference type="Pfam" id="PF09919">
    <property type="entry name" value="DUF2149"/>
    <property type="match status" value="1"/>
</dbReference>
<accession>A0A811TDN0</accession>